<feature type="region of interest" description="Disordered" evidence="1">
    <location>
        <begin position="498"/>
        <end position="535"/>
    </location>
</feature>
<proteinExistence type="predicted"/>
<sequence>MPPSLRNTLLAASAPTKLSFKRKLDFLARTSSNTQHTRTSNMNTFSATTMPSIPNFMSAAALVALSLAPLANAHSWVEQYQVIADNGSYIGDPGYSRGYVARTDEGYNGFSMNYLVQPGGYVAMKYLENGHVTLPWNQLGKTPGTGTVFVYGTTQPSENEKIADVLHWNSDGTGGDGRGFLLTAQNFDDGRCHQINCGNISTDRQMLFPNHVAQQPGSSVESWCETDLQIPKSQPLGTLTTYWVWQWTTEANSDCTYPDGKDEYYTTCADFNIVDTTNEQIAADNKTHLLVQENPQSVAVSDFKSRKAFTTSPPVIMISGTKTVGLKTSASSDFASACAAGQTPGAKVDIPLSCDPVTVFSGAPASSIEQEYSQAMTTADLKAGMVTEDAAAAVSKTAPTSVPTSSHDAPSSSSGLLSSPAVQAAIATVTDMTTKTTSVTLTTTLTMSDVVTATAYPSESSSGSSSSSDVETDSDTKSGAATGDGIVFQTLTTMAASGSSSLPSANASSGSIAARHVAQHARDAARHHARHFVAV</sequence>
<reference evidence="3 4" key="1">
    <citation type="journal article" date="2018" name="BMC Genomics">
        <title>Genomic evidence for intraspecific hybridization in a clonal and extremely halotolerant yeast.</title>
        <authorList>
            <person name="Gostincar C."/>
            <person name="Stajich J.E."/>
            <person name="Zupancic J."/>
            <person name="Zalar P."/>
            <person name="Gunde-Cimerman N."/>
        </authorList>
    </citation>
    <scope>NUCLEOTIDE SEQUENCE [LARGE SCALE GENOMIC DNA]</scope>
    <source>
        <strain evidence="3 4">EXF-171</strain>
    </source>
</reference>
<evidence type="ECO:0000313" key="4">
    <source>
        <dbReference type="Proteomes" id="UP000281468"/>
    </source>
</evidence>
<name>A0A3M7F6K4_HORWE</name>
<gene>
    <name evidence="3" type="ORF">D0862_11419</name>
</gene>
<feature type="domain" description="DUF7492" evidence="2">
    <location>
        <begin position="116"/>
        <end position="300"/>
    </location>
</feature>
<evidence type="ECO:0000259" key="2">
    <source>
        <dbReference type="Pfam" id="PF24320"/>
    </source>
</evidence>
<accession>A0A3M7F6K4</accession>
<dbReference type="Pfam" id="PF24320">
    <property type="entry name" value="DUF7492"/>
    <property type="match status" value="1"/>
</dbReference>
<evidence type="ECO:0000313" key="3">
    <source>
        <dbReference type="EMBL" id="RMY84422.1"/>
    </source>
</evidence>
<evidence type="ECO:0000256" key="1">
    <source>
        <dbReference type="SAM" id="MobiDB-lite"/>
    </source>
</evidence>
<dbReference type="InterPro" id="IPR055915">
    <property type="entry name" value="DUF7492"/>
</dbReference>
<feature type="compositionally biased region" description="Low complexity" evidence="1">
    <location>
        <begin position="401"/>
        <end position="417"/>
    </location>
</feature>
<protein>
    <recommendedName>
        <fullName evidence="2">DUF7492 domain-containing protein</fullName>
    </recommendedName>
</protein>
<comment type="caution">
    <text evidence="3">The sequence shown here is derived from an EMBL/GenBank/DDBJ whole genome shotgun (WGS) entry which is preliminary data.</text>
</comment>
<dbReference type="EMBL" id="QWIQ01000496">
    <property type="protein sequence ID" value="RMY84422.1"/>
    <property type="molecule type" value="Genomic_DNA"/>
</dbReference>
<feature type="compositionally biased region" description="Low complexity" evidence="1">
    <location>
        <begin position="498"/>
        <end position="516"/>
    </location>
</feature>
<feature type="region of interest" description="Disordered" evidence="1">
    <location>
        <begin position="455"/>
        <end position="482"/>
    </location>
</feature>
<organism evidence="3 4">
    <name type="scientific">Hortaea werneckii</name>
    <name type="common">Black yeast</name>
    <name type="synonym">Cladosporium werneckii</name>
    <dbReference type="NCBI Taxonomy" id="91943"/>
    <lineage>
        <taxon>Eukaryota</taxon>
        <taxon>Fungi</taxon>
        <taxon>Dikarya</taxon>
        <taxon>Ascomycota</taxon>
        <taxon>Pezizomycotina</taxon>
        <taxon>Dothideomycetes</taxon>
        <taxon>Dothideomycetidae</taxon>
        <taxon>Mycosphaerellales</taxon>
        <taxon>Teratosphaeriaceae</taxon>
        <taxon>Hortaea</taxon>
    </lineage>
</organism>
<feature type="compositionally biased region" description="Low complexity" evidence="1">
    <location>
        <begin position="455"/>
        <end position="469"/>
    </location>
</feature>
<feature type="region of interest" description="Disordered" evidence="1">
    <location>
        <begin position="397"/>
        <end position="417"/>
    </location>
</feature>
<dbReference type="AlphaFoldDB" id="A0A3M7F6K4"/>
<dbReference type="Proteomes" id="UP000281468">
    <property type="component" value="Unassembled WGS sequence"/>
</dbReference>